<dbReference type="Proteomes" id="UP000283745">
    <property type="component" value="Unassembled WGS sequence"/>
</dbReference>
<organism evidence="1 2">
    <name type="scientific">Blautia obeum</name>
    <dbReference type="NCBI Taxonomy" id="40520"/>
    <lineage>
        <taxon>Bacteria</taxon>
        <taxon>Bacillati</taxon>
        <taxon>Bacillota</taxon>
        <taxon>Clostridia</taxon>
        <taxon>Lachnospirales</taxon>
        <taxon>Lachnospiraceae</taxon>
        <taxon>Blautia</taxon>
    </lineage>
</organism>
<proteinExistence type="predicted"/>
<dbReference type="AlphaFoldDB" id="A0A414J369"/>
<accession>A0A414J369</accession>
<reference evidence="1 2" key="1">
    <citation type="submission" date="2018-08" db="EMBL/GenBank/DDBJ databases">
        <title>A genome reference for cultivated species of the human gut microbiota.</title>
        <authorList>
            <person name="Zou Y."/>
            <person name="Xue W."/>
            <person name="Luo G."/>
        </authorList>
    </citation>
    <scope>NUCLEOTIDE SEQUENCE [LARGE SCALE GENOMIC DNA]</scope>
    <source>
        <strain evidence="1 2">AM28-23</strain>
    </source>
</reference>
<comment type="caution">
    <text evidence="1">The sequence shown here is derived from an EMBL/GenBank/DDBJ whole genome shotgun (WGS) entry which is preliminary data.</text>
</comment>
<dbReference type="EMBL" id="QSKF01000010">
    <property type="protein sequence ID" value="RHE38867.1"/>
    <property type="molecule type" value="Genomic_DNA"/>
</dbReference>
<dbReference type="RefSeq" id="WP_118050545.1">
    <property type="nucleotide sequence ID" value="NZ_CABJFK010000010.1"/>
</dbReference>
<gene>
    <name evidence="1" type="ORF">DW740_12720</name>
</gene>
<evidence type="ECO:0000313" key="1">
    <source>
        <dbReference type="EMBL" id="RHE38867.1"/>
    </source>
</evidence>
<name>A0A414J369_9FIRM</name>
<evidence type="ECO:0000313" key="2">
    <source>
        <dbReference type="Proteomes" id="UP000283745"/>
    </source>
</evidence>
<protein>
    <submittedName>
        <fullName evidence="1">Uncharacterized protein</fullName>
    </submittedName>
</protein>
<sequence>MNNANKDILINALDNYLLHIQIDPCGDVTPQVNATIALRDSVLTNGYTKELIKSNLTIIVPAIKRYRKTLKDNIDHARLTGSEDELSKLLAEYNDLQPFIALTKHFEKFFR</sequence>